<proteinExistence type="predicted"/>
<dbReference type="EC" id="3.1.3.1" evidence="1"/>
<keyword evidence="4" id="KW-1185">Reference proteome</keyword>
<sequence>CLFVDAQCCALHCRRAIPRHQHKSRGQLLLARFKVSAKFVRVSEHETIRSLLKSAVPSTWYCLLAMGNGRCQHRGPAARILKGQLENSSGDEAQLSFEAISAHALAKTYNTDYQTADSARRSTAIRVDRGWESDSSSTSDDSVSRCPDIARQMLLNAADYKPSLAEMTTKALELLTFYGNGQPGLVLLVEAGRIDHGPPWNQANPSACTKQSHCPMLSKPLSQLITATWFTDGSLRVARGQPITQLKYKSRSGLLTCSRGSEQTHVAHVIMYSAHLGPRTPVRSENLFSATVAAPHQSGNFASTHCLHLQIGVWFRRLRLIYSSDSFS</sequence>
<dbReference type="Proteomes" id="UP000095280">
    <property type="component" value="Unplaced"/>
</dbReference>
<dbReference type="Pfam" id="PF00245">
    <property type="entry name" value="Alk_phosphatase"/>
    <property type="match status" value="1"/>
</dbReference>
<dbReference type="InterPro" id="IPR001952">
    <property type="entry name" value="Alkaline_phosphatase"/>
</dbReference>
<name>A0A1I8FGT6_9PLAT</name>
<evidence type="ECO:0000313" key="5">
    <source>
        <dbReference type="WBParaSite" id="maker-unitig_34215-snap-gene-0.1-mRNA-1"/>
    </source>
</evidence>
<reference evidence="5" key="1">
    <citation type="submission" date="2016-11" db="UniProtKB">
        <authorList>
            <consortium name="WormBaseParasite"/>
        </authorList>
    </citation>
    <scope>IDENTIFICATION</scope>
</reference>
<organism evidence="4 5">
    <name type="scientific">Macrostomum lignano</name>
    <dbReference type="NCBI Taxonomy" id="282301"/>
    <lineage>
        <taxon>Eukaryota</taxon>
        <taxon>Metazoa</taxon>
        <taxon>Spiralia</taxon>
        <taxon>Lophotrochozoa</taxon>
        <taxon>Platyhelminthes</taxon>
        <taxon>Rhabditophora</taxon>
        <taxon>Macrostomorpha</taxon>
        <taxon>Macrostomida</taxon>
        <taxon>Macrostomidae</taxon>
        <taxon>Macrostomum</taxon>
    </lineage>
</organism>
<dbReference type="PANTHER" id="PTHR11596:SF5">
    <property type="entry name" value="ALKALINE PHOSPHATASE"/>
    <property type="match status" value="1"/>
</dbReference>
<dbReference type="InterPro" id="IPR017850">
    <property type="entry name" value="Alkaline_phosphatase_core_sf"/>
</dbReference>
<evidence type="ECO:0000256" key="1">
    <source>
        <dbReference type="ARBA" id="ARBA00012647"/>
    </source>
</evidence>
<dbReference type="WBParaSite" id="maker-unitig_34215-snap-gene-0.1-mRNA-1">
    <property type="protein sequence ID" value="maker-unitig_34215-snap-gene-0.1-mRNA-1"/>
    <property type="gene ID" value="maker-unitig_34215-snap-gene-0.1"/>
</dbReference>
<evidence type="ECO:0000313" key="4">
    <source>
        <dbReference type="Proteomes" id="UP000095280"/>
    </source>
</evidence>
<dbReference type="Gene3D" id="3.40.720.10">
    <property type="entry name" value="Alkaline Phosphatase, subunit A"/>
    <property type="match status" value="2"/>
</dbReference>
<accession>A0A1I8FGT6</accession>
<dbReference type="GO" id="GO:0004035">
    <property type="term" value="F:alkaline phosphatase activity"/>
    <property type="evidence" value="ECO:0007669"/>
    <property type="project" value="UniProtKB-EC"/>
</dbReference>
<evidence type="ECO:0000256" key="2">
    <source>
        <dbReference type="ARBA" id="ARBA00022553"/>
    </source>
</evidence>
<protein>
    <recommendedName>
        <fullName evidence="1">alkaline phosphatase</fullName>
        <ecNumber evidence="1">3.1.3.1</ecNumber>
    </recommendedName>
</protein>
<dbReference type="PANTHER" id="PTHR11596">
    <property type="entry name" value="ALKALINE PHOSPHATASE"/>
    <property type="match status" value="1"/>
</dbReference>
<feature type="active site" description="Phosphoserine intermediate" evidence="3">
    <location>
        <position position="118"/>
    </location>
</feature>
<dbReference type="SUPFAM" id="SSF53649">
    <property type="entry name" value="Alkaline phosphatase-like"/>
    <property type="match status" value="1"/>
</dbReference>
<dbReference type="AlphaFoldDB" id="A0A1I8FGT6"/>
<keyword evidence="2" id="KW-0597">Phosphoprotein</keyword>
<evidence type="ECO:0000256" key="3">
    <source>
        <dbReference type="PIRSR" id="PIRSR601952-1"/>
    </source>
</evidence>